<evidence type="ECO:0000313" key="2">
    <source>
        <dbReference type="EMBL" id="GAA4422596.1"/>
    </source>
</evidence>
<name>A0ABP8L555_9BURK</name>
<evidence type="ECO:0000256" key="1">
    <source>
        <dbReference type="SAM" id="MobiDB-lite"/>
    </source>
</evidence>
<reference evidence="3" key="1">
    <citation type="journal article" date="2019" name="Int. J. Syst. Evol. Microbiol.">
        <title>The Global Catalogue of Microorganisms (GCM) 10K type strain sequencing project: providing services to taxonomists for standard genome sequencing and annotation.</title>
        <authorList>
            <consortium name="The Broad Institute Genomics Platform"/>
            <consortium name="The Broad Institute Genome Sequencing Center for Infectious Disease"/>
            <person name="Wu L."/>
            <person name="Ma J."/>
        </authorList>
    </citation>
    <scope>NUCLEOTIDE SEQUENCE [LARGE SCALE GENOMIC DNA]</scope>
    <source>
        <strain evidence="3">JCM 31890</strain>
    </source>
</reference>
<accession>A0ABP8L555</accession>
<evidence type="ECO:0008006" key="4">
    <source>
        <dbReference type="Google" id="ProtNLM"/>
    </source>
</evidence>
<dbReference type="Proteomes" id="UP001501788">
    <property type="component" value="Unassembled WGS sequence"/>
</dbReference>
<feature type="region of interest" description="Disordered" evidence="1">
    <location>
        <begin position="76"/>
        <end position="165"/>
    </location>
</feature>
<organism evidence="2 3">
    <name type="scientific">Acidovorax lacteus</name>
    <dbReference type="NCBI Taxonomy" id="1924988"/>
    <lineage>
        <taxon>Bacteria</taxon>
        <taxon>Pseudomonadati</taxon>
        <taxon>Pseudomonadota</taxon>
        <taxon>Betaproteobacteria</taxon>
        <taxon>Burkholderiales</taxon>
        <taxon>Comamonadaceae</taxon>
        <taxon>Acidovorax</taxon>
    </lineage>
</organism>
<comment type="caution">
    <text evidence="2">The sequence shown here is derived from an EMBL/GenBank/DDBJ whole genome shotgun (WGS) entry which is preliminary data.</text>
</comment>
<evidence type="ECO:0000313" key="3">
    <source>
        <dbReference type="Proteomes" id="UP001501788"/>
    </source>
</evidence>
<dbReference type="RefSeq" id="WP_345062591.1">
    <property type="nucleotide sequence ID" value="NZ_BAABEX010000008.1"/>
</dbReference>
<dbReference type="PROSITE" id="PS51257">
    <property type="entry name" value="PROKAR_LIPOPROTEIN"/>
    <property type="match status" value="1"/>
</dbReference>
<protein>
    <recommendedName>
        <fullName evidence="4">Lipoprotein</fullName>
    </recommendedName>
</protein>
<gene>
    <name evidence="2" type="ORF">GCM10023090_13850</name>
</gene>
<sequence length="165" mass="18528">MNPVSPRLLAALGAAALLLGCASVPDGGYRYGPSGPPSVTVYETAPVYPQGYYYSPPPPPRYVPYPVAPAPVYVQPRPVWIEPPARRPYDRDDWRERERERERDRADRDRRARDRDLERARREMADRMARPAPQAASPGRPPGGYPASDWRSRQYSNQGEIGAGP</sequence>
<feature type="compositionally biased region" description="Basic and acidic residues" evidence="1">
    <location>
        <begin position="84"/>
        <end position="129"/>
    </location>
</feature>
<dbReference type="EMBL" id="BAABEX010000008">
    <property type="protein sequence ID" value="GAA4422596.1"/>
    <property type="molecule type" value="Genomic_DNA"/>
</dbReference>
<proteinExistence type="predicted"/>
<keyword evidence="3" id="KW-1185">Reference proteome</keyword>